<name>A0A0L0QJP4_VIRPA</name>
<dbReference type="Proteomes" id="UP000036780">
    <property type="component" value="Unassembled WGS sequence"/>
</dbReference>
<dbReference type="EMBL" id="LGTO01000007">
    <property type="protein sequence ID" value="KNE18739.1"/>
    <property type="molecule type" value="Genomic_DNA"/>
</dbReference>
<gene>
    <name evidence="1" type="ORF">AFK71_08990</name>
</gene>
<dbReference type="OrthoDB" id="2890333at2"/>
<protein>
    <submittedName>
        <fullName evidence="1">Uncharacterized protein</fullName>
    </submittedName>
</protein>
<accession>A0A0L0QJP4</accession>
<organism evidence="1 2">
    <name type="scientific">Virgibacillus pantothenticus</name>
    <dbReference type="NCBI Taxonomy" id="1473"/>
    <lineage>
        <taxon>Bacteria</taxon>
        <taxon>Bacillati</taxon>
        <taxon>Bacillota</taxon>
        <taxon>Bacilli</taxon>
        <taxon>Bacillales</taxon>
        <taxon>Bacillaceae</taxon>
        <taxon>Virgibacillus</taxon>
    </lineage>
</organism>
<proteinExistence type="predicted"/>
<dbReference type="PATRIC" id="fig|1473.5.peg.254"/>
<dbReference type="GeneID" id="66871684"/>
<comment type="caution">
    <text evidence="1">The sequence shown here is derived from an EMBL/GenBank/DDBJ whole genome shotgun (WGS) entry which is preliminary data.</text>
</comment>
<dbReference type="RefSeq" id="WP_050351218.1">
    <property type="nucleotide sequence ID" value="NZ_CP073011.1"/>
</dbReference>
<evidence type="ECO:0000313" key="2">
    <source>
        <dbReference type="Proteomes" id="UP000036780"/>
    </source>
</evidence>
<evidence type="ECO:0000313" key="1">
    <source>
        <dbReference type="EMBL" id="KNE18739.1"/>
    </source>
</evidence>
<reference evidence="2" key="1">
    <citation type="submission" date="2015-07" db="EMBL/GenBank/DDBJ databases">
        <title>Fjat-10053 dsm26.</title>
        <authorList>
            <person name="Liu B."/>
            <person name="Wang J."/>
            <person name="Zhu Y."/>
            <person name="Liu G."/>
            <person name="Chen Q."/>
            <person name="Chen Z."/>
            <person name="Lan J."/>
            <person name="Che J."/>
            <person name="Ge C."/>
            <person name="Shi H."/>
            <person name="Pan Z."/>
            <person name="Liu X."/>
        </authorList>
    </citation>
    <scope>NUCLEOTIDE SEQUENCE [LARGE SCALE GENOMIC DNA]</scope>
    <source>
        <strain evidence="2">DSM 26</strain>
    </source>
</reference>
<dbReference type="AlphaFoldDB" id="A0A0L0QJP4"/>
<sequence length="84" mass="9789">MIIETVKHKLVTDWTLIAHPDYQLYSNENNNYVVVDPDHSIVLNFAVDNTEVDIKHVTWEVAFKVKNDTRTITITSEPEVFEED</sequence>
<keyword evidence="2" id="KW-1185">Reference proteome</keyword>